<keyword evidence="2" id="KW-0732">Signal</keyword>
<dbReference type="OrthoDB" id="10069995at2759"/>
<dbReference type="Pfam" id="PF21294">
    <property type="entry name" value="Polysacc_lyase_14"/>
    <property type="match status" value="2"/>
</dbReference>
<dbReference type="PANTHER" id="PTHR40124">
    <property type="match status" value="1"/>
</dbReference>
<dbReference type="RefSeq" id="XP_040768877.1">
    <property type="nucleotide sequence ID" value="XM_040911952.1"/>
</dbReference>
<protein>
    <submittedName>
        <fullName evidence="4">Polysaccharide lyase family 14 protein</fullName>
    </submittedName>
</protein>
<keyword evidence="5" id="KW-1185">Reference proteome</keyword>
<dbReference type="GeneID" id="63828980"/>
<feature type="signal peptide" evidence="2">
    <location>
        <begin position="1"/>
        <end position="17"/>
    </location>
</feature>
<feature type="domain" description="Polysaccharide lyase 14" evidence="3">
    <location>
        <begin position="208"/>
        <end position="382"/>
    </location>
</feature>
<evidence type="ECO:0000313" key="4">
    <source>
        <dbReference type="EMBL" id="KZT11137.1"/>
    </source>
</evidence>
<evidence type="ECO:0000256" key="2">
    <source>
        <dbReference type="SAM" id="SignalP"/>
    </source>
</evidence>
<evidence type="ECO:0000313" key="5">
    <source>
        <dbReference type="Proteomes" id="UP000076871"/>
    </source>
</evidence>
<gene>
    <name evidence="4" type="ORF">LAESUDRAFT_754827</name>
</gene>
<dbReference type="EMBL" id="KV427607">
    <property type="protein sequence ID" value="KZT11137.1"/>
    <property type="molecule type" value="Genomic_DNA"/>
</dbReference>
<dbReference type="GO" id="GO:0016829">
    <property type="term" value="F:lyase activity"/>
    <property type="evidence" value="ECO:0007669"/>
    <property type="project" value="UniProtKB-KW"/>
</dbReference>
<accession>A0A165H234</accession>
<feature type="chain" id="PRO_5007858479" evidence="2">
    <location>
        <begin position="18"/>
        <end position="585"/>
    </location>
</feature>
<reference evidence="4 5" key="1">
    <citation type="journal article" date="2016" name="Mol. Biol. Evol.">
        <title>Comparative Genomics of Early-Diverging Mushroom-Forming Fungi Provides Insights into the Origins of Lignocellulose Decay Capabilities.</title>
        <authorList>
            <person name="Nagy L.G."/>
            <person name="Riley R."/>
            <person name="Tritt A."/>
            <person name="Adam C."/>
            <person name="Daum C."/>
            <person name="Floudas D."/>
            <person name="Sun H."/>
            <person name="Yadav J.S."/>
            <person name="Pangilinan J."/>
            <person name="Larsson K.H."/>
            <person name="Matsuura K."/>
            <person name="Barry K."/>
            <person name="Labutti K."/>
            <person name="Kuo R."/>
            <person name="Ohm R.A."/>
            <person name="Bhattacharya S.S."/>
            <person name="Shirouzu T."/>
            <person name="Yoshinaga Y."/>
            <person name="Martin F.M."/>
            <person name="Grigoriev I.V."/>
            <person name="Hibbett D.S."/>
        </authorList>
    </citation>
    <scope>NUCLEOTIDE SEQUENCE [LARGE SCALE GENOMIC DNA]</scope>
    <source>
        <strain evidence="4 5">93-53</strain>
    </source>
</reference>
<dbReference type="STRING" id="1314785.A0A165H234"/>
<evidence type="ECO:0000259" key="3">
    <source>
        <dbReference type="Pfam" id="PF21294"/>
    </source>
</evidence>
<dbReference type="AlphaFoldDB" id="A0A165H234"/>
<keyword evidence="4" id="KW-0456">Lyase</keyword>
<feature type="region of interest" description="Disordered" evidence="1">
    <location>
        <begin position="381"/>
        <end position="423"/>
    </location>
</feature>
<dbReference type="Proteomes" id="UP000076871">
    <property type="component" value="Unassembled WGS sequence"/>
</dbReference>
<dbReference type="InParanoid" id="A0A165H234"/>
<dbReference type="Gene3D" id="2.60.120.200">
    <property type="match status" value="2"/>
</dbReference>
<dbReference type="InterPro" id="IPR048958">
    <property type="entry name" value="Polysacc_lyase_14"/>
</dbReference>
<name>A0A165H234_9APHY</name>
<dbReference type="PANTHER" id="PTHR40124:SF1">
    <property type="entry name" value="DISAGGREGATASE RELATED REPEAT PROTEIN"/>
    <property type="match status" value="1"/>
</dbReference>
<sequence length="585" mass="60794">MLLLILALANFARDCIAVPFDSAGNSSSVEIVWVTELVTAEQSFLPSGTGLAILETSGSVTSLLLAPAESQNPPSLPAASSLALLATPTVTSPMSVLLFPPNTVTDILTSTVTATLTEPPTTVTVTAPPLTATDVVTISPLPPPSVPQTAWTAPSRMSDLADFNVTNFACGQKNLHVVDGIPVDISAVTLNTMAGGANTSDFPLPWDNSSTALQLFYPESSINPGTEPQGGADFYATPLDLHNAKNVSLEYSVFFPADFEFVLGGKLPGLYGGRMGCSGGDVAVTCFSTRLMWRAGGAGELYLYAPKNKQTRALCSTPPLSVCDAEYGLSIGRGSFYFAAGGWTRVRQTVTLNTPGAQNGGFVLEVNGKRVINRSDVYYRDAPVPQQSPDDGDGSDGADGQSAPDPEPTSQPDPDGDDGGLLGGLFGPGGILGHVALWPGSSGILVMRDDSLYAGSALLPSPTALTEQPIAGAAASPSLAQCMAASYMNGSATQAMSNAFNTAATCAQPGALTQTVTPVTTSTTTVYPTVAPTTELFAIEAMQASEPIRFAGLFFSTFFGGHEPEYASPKDQYAWFKDFSMTINS</sequence>
<proteinExistence type="predicted"/>
<evidence type="ECO:0000256" key="1">
    <source>
        <dbReference type="SAM" id="MobiDB-lite"/>
    </source>
</evidence>
<organism evidence="4 5">
    <name type="scientific">Laetiporus sulphureus 93-53</name>
    <dbReference type="NCBI Taxonomy" id="1314785"/>
    <lineage>
        <taxon>Eukaryota</taxon>
        <taxon>Fungi</taxon>
        <taxon>Dikarya</taxon>
        <taxon>Basidiomycota</taxon>
        <taxon>Agaricomycotina</taxon>
        <taxon>Agaricomycetes</taxon>
        <taxon>Polyporales</taxon>
        <taxon>Laetiporus</taxon>
    </lineage>
</organism>
<feature type="domain" description="Polysaccharide lyase 14" evidence="3">
    <location>
        <begin position="543"/>
        <end position="579"/>
    </location>
</feature>